<dbReference type="OMA" id="WGYANWQ"/>
<dbReference type="HOGENOM" id="CLU_053631_0_0_1"/>
<feature type="domain" description="RDD" evidence="6">
    <location>
        <begin position="96"/>
        <end position="259"/>
    </location>
</feature>
<dbReference type="RefSeq" id="XP_002126302.1">
    <property type="nucleotide sequence ID" value="XM_002126266.4"/>
</dbReference>
<dbReference type="Ensembl" id="ENSCINT00000021988.2">
    <property type="protein sequence ID" value="ENSCINP00000021742.2"/>
    <property type="gene ID" value="ENSCING00000011363.2"/>
</dbReference>
<protein>
    <submittedName>
        <fullName evidence="7">Protein FAM8A1-like</fullName>
    </submittedName>
</protein>
<evidence type="ECO:0000256" key="1">
    <source>
        <dbReference type="ARBA" id="ARBA00004141"/>
    </source>
</evidence>
<evidence type="ECO:0000256" key="4">
    <source>
        <dbReference type="ARBA" id="ARBA00023136"/>
    </source>
</evidence>
<organism evidence="7 8">
    <name type="scientific">Ciona intestinalis</name>
    <name type="common">Transparent sea squirt</name>
    <name type="synonym">Ascidia intestinalis</name>
    <dbReference type="NCBI Taxonomy" id="7719"/>
    <lineage>
        <taxon>Eukaryota</taxon>
        <taxon>Metazoa</taxon>
        <taxon>Chordata</taxon>
        <taxon>Tunicata</taxon>
        <taxon>Ascidiacea</taxon>
        <taxon>Phlebobranchia</taxon>
        <taxon>Cionidae</taxon>
        <taxon>Ciona</taxon>
    </lineage>
</organism>
<evidence type="ECO:0000256" key="3">
    <source>
        <dbReference type="ARBA" id="ARBA00022989"/>
    </source>
</evidence>
<dbReference type="Pfam" id="PF06271">
    <property type="entry name" value="RDD"/>
    <property type="match status" value="1"/>
</dbReference>
<feature type="transmembrane region" description="Helical" evidence="5">
    <location>
        <begin position="228"/>
        <end position="248"/>
    </location>
</feature>
<comment type="subcellular location">
    <subcellularLocation>
        <location evidence="1">Membrane</location>
        <topology evidence="1">Multi-pass membrane protein</topology>
    </subcellularLocation>
</comment>
<reference evidence="7" key="4">
    <citation type="submission" date="2025-09" db="UniProtKB">
        <authorList>
            <consortium name="Ensembl"/>
        </authorList>
    </citation>
    <scope>IDENTIFICATION</scope>
</reference>
<sequence>MENDGAKKRIQKEFPKQKNEKDVAFAEYMEKLRNWQYNCQMQQWFWMHNMMMQNMTMHQQYLKQMTNGNAAHITNSSNLTQPTDQTQARVQRFMIPSLFRRFAAEVFDFLILLSIKLLFLWLLMAFLGINAFQISFHLMLLDEVDMDQLEEIYTEELQTMLIVAFLYRTMCCLYEFFFIWKYGATPGKYFLGLKVIALFNQPQLGNRSGVTTLAGGHLTASNSWTRTFVKNLSIAFMIPTFITGFFYAHKRTSYDIMSNTIVVLKPQGQIPHF</sequence>
<keyword evidence="8" id="KW-1185">Reference proteome</keyword>
<dbReference type="Proteomes" id="UP000008144">
    <property type="component" value="Chromosome 2"/>
</dbReference>
<evidence type="ECO:0000259" key="6">
    <source>
        <dbReference type="Pfam" id="PF06271"/>
    </source>
</evidence>
<feature type="transmembrane region" description="Helical" evidence="5">
    <location>
        <begin position="161"/>
        <end position="180"/>
    </location>
</feature>
<proteinExistence type="predicted"/>
<dbReference type="GeneID" id="100179729"/>
<dbReference type="OrthoDB" id="10061042at2759"/>
<dbReference type="EMBL" id="EAAA01001559">
    <property type="status" value="NOT_ANNOTATED_CDS"/>
    <property type="molecule type" value="Genomic_DNA"/>
</dbReference>
<dbReference type="STRING" id="7719.ENSCINP00000021742"/>
<evidence type="ECO:0000313" key="8">
    <source>
        <dbReference type="Proteomes" id="UP000008144"/>
    </source>
</evidence>
<dbReference type="KEGG" id="cin:100179729"/>
<dbReference type="GO" id="GO:0016020">
    <property type="term" value="C:membrane"/>
    <property type="evidence" value="ECO:0007669"/>
    <property type="project" value="UniProtKB-SubCell"/>
</dbReference>
<keyword evidence="3 5" id="KW-1133">Transmembrane helix</keyword>
<keyword evidence="4 5" id="KW-0472">Membrane</keyword>
<evidence type="ECO:0000313" key="7">
    <source>
        <dbReference type="Ensembl" id="ENSCINP00000021742.2"/>
    </source>
</evidence>
<accession>A0A1W2WBT6</accession>
<keyword evidence="2 5" id="KW-0812">Transmembrane</keyword>
<dbReference type="GeneTree" id="ENSGT00390000007346"/>
<reference evidence="7" key="3">
    <citation type="submission" date="2025-08" db="UniProtKB">
        <authorList>
            <consortium name="Ensembl"/>
        </authorList>
    </citation>
    <scope>IDENTIFICATION</scope>
</reference>
<evidence type="ECO:0000256" key="2">
    <source>
        <dbReference type="ARBA" id="ARBA00022692"/>
    </source>
</evidence>
<dbReference type="PANTHER" id="PTHR13659:SF5">
    <property type="entry name" value="PROTEIN FAM8A1"/>
    <property type="match status" value="1"/>
</dbReference>
<dbReference type="InterPro" id="IPR039871">
    <property type="entry name" value="FAM8A1"/>
</dbReference>
<dbReference type="AlphaFoldDB" id="F6U8R6"/>
<evidence type="ECO:0000256" key="5">
    <source>
        <dbReference type="SAM" id="Phobius"/>
    </source>
</evidence>
<reference evidence="8" key="1">
    <citation type="journal article" date="2002" name="Science">
        <title>The draft genome of Ciona intestinalis: insights into chordate and vertebrate origins.</title>
        <authorList>
            <person name="Dehal P."/>
            <person name="Satou Y."/>
            <person name="Campbell R.K."/>
            <person name="Chapman J."/>
            <person name="Degnan B."/>
            <person name="De Tomaso A."/>
            <person name="Davidson B."/>
            <person name="Di Gregorio A."/>
            <person name="Gelpke M."/>
            <person name="Goodstein D.M."/>
            <person name="Harafuji N."/>
            <person name="Hastings K.E."/>
            <person name="Ho I."/>
            <person name="Hotta K."/>
            <person name="Huang W."/>
            <person name="Kawashima T."/>
            <person name="Lemaire P."/>
            <person name="Martinez D."/>
            <person name="Meinertzhagen I.A."/>
            <person name="Necula S."/>
            <person name="Nonaka M."/>
            <person name="Putnam N."/>
            <person name="Rash S."/>
            <person name="Saiga H."/>
            <person name="Satake M."/>
            <person name="Terry A."/>
            <person name="Yamada L."/>
            <person name="Wang H.G."/>
            <person name="Awazu S."/>
            <person name="Azumi K."/>
            <person name="Boore J."/>
            <person name="Branno M."/>
            <person name="Chin-Bow S."/>
            <person name="DeSantis R."/>
            <person name="Doyle S."/>
            <person name="Francino P."/>
            <person name="Keys D.N."/>
            <person name="Haga S."/>
            <person name="Hayashi H."/>
            <person name="Hino K."/>
            <person name="Imai K.S."/>
            <person name="Inaba K."/>
            <person name="Kano S."/>
            <person name="Kobayashi K."/>
            <person name="Kobayashi M."/>
            <person name="Lee B.I."/>
            <person name="Makabe K.W."/>
            <person name="Manohar C."/>
            <person name="Matassi G."/>
            <person name="Medina M."/>
            <person name="Mochizuki Y."/>
            <person name="Mount S."/>
            <person name="Morishita T."/>
            <person name="Miura S."/>
            <person name="Nakayama A."/>
            <person name="Nishizaka S."/>
            <person name="Nomoto H."/>
            <person name="Ohta F."/>
            <person name="Oishi K."/>
            <person name="Rigoutsos I."/>
            <person name="Sano M."/>
            <person name="Sasaki A."/>
            <person name="Sasakura Y."/>
            <person name="Shoguchi E."/>
            <person name="Shin-i T."/>
            <person name="Spagnuolo A."/>
            <person name="Stainier D."/>
            <person name="Suzuki M.M."/>
            <person name="Tassy O."/>
            <person name="Takatori N."/>
            <person name="Tokuoka M."/>
            <person name="Yagi K."/>
            <person name="Yoshizaki F."/>
            <person name="Wada S."/>
            <person name="Zhang C."/>
            <person name="Hyatt P.D."/>
            <person name="Larimer F."/>
            <person name="Detter C."/>
            <person name="Doggett N."/>
            <person name="Glavina T."/>
            <person name="Hawkins T."/>
            <person name="Richardson P."/>
            <person name="Lucas S."/>
            <person name="Kohara Y."/>
            <person name="Levine M."/>
            <person name="Satoh N."/>
            <person name="Rokhsar D.S."/>
        </authorList>
    </citation>
    <scope>NUCLEOTIDE SEQUENCE [LARGE SCALE GENOMIC DNA]</scope>
</reference>
<dbReference type="InterPro" id="IPR010432">
    <property type="entry name" value="RDD"/>
</dbReference>
<gene>
    <name evidence="7" type="primary">LOC100179729</name>
</gene>
<name>F6U8R6_CIOIN</name>
<accession>F6U8R6</accession>
<reference evidence="7" key="2">
    <citation type="journal article" date="2008" name="Genome Biol.">
        <title>Improved genome assembly and evidence-based global gene model set for the chordate Ciona intestinalis: new insight into intron and operon populations.</title>
        <authorList>
            <person name="Satou Y."/>
            <person name="Mineta K."/>
            <person name="Ogasawara M."/>
            <person name="Sasakura Y."/>
            <person name="Shoguchi E."/>
            <person name="Ueno K."/>
            <person name="Yamada L."/>
            <person name="Matsumoto J."/>
            <person name="Wasserscheid J."/>
            <person name="Dewar K."/>
            <person name="Wiley G.B."/>
            <person name="Macmil S.L."/>
            <person name="Roe B.A."/>
            <person name="Zeller R.W."/>
            <person name="Hastings K.E."/>
            <person name="Lemaire P."/>
            <person name="Lindquist E."/>
            <person name="Endo T."/>
            <person name="Hotta K."/>
            <person name="Inaba K."/>
        </authorList>
    </citation>
    <scope>NUCLEOTIDE SEQUENCE [LARGE SCALE GENOMIC DNA]</scope>
    <source>
        <strain evidence="7">wild type</strain>
    </source>
</reference>
<dbReference type="InParanoid" id="F6U8R6"/>
<dbReference type="PANTHER" id="PTHR13659">
    <property type="entry name" value="AUTOSOMAL HIGHLY CONSERVED PROTEIN"/>
    <property type="match status" value="1"/>
</dbReference>